<dbReference type="Gene3D" id="1.10.357.10">
    <property type="entry name" value="Tetracycline Repressor, domain 2"/>
    <property type="match status" value="1"/>
</dbReference>
<evidence type="ECO:0000256" key="2">
    <source>
        <dbReference type="PROSITE-ProRule" id="PRU00335"/>
    </source>
</evidence>
<dbReference type="RefSeq" id="WP_028529169.1">
    <property type="nucleotide sequence ID" value="NZ_CABLBR010000020.1"/>
</dbReference>
<feature type="domain" description="HTH tetR-type" evidence="3">
    <location>
        <begin position="8"/>
        <end position="69"/>
    </location>
</feature>
<dbReference type="InterPro" id="IPR009057">
    <property type="entry name" value="Homeodomain-like_sf"/>
</dbReference>
<sequence>MARNKYPEITEQRILDTATRLFLEKGWEETTIQDIIDELGDLTRGAFYHHYKSKDEIIDAVTTRMFNKDDMFDTVKKEKGLNGFEKLKKILQLSVINEEQLEFAKSLPSVFSSHIFVSKQLRDCIHSVAPKLNCFFKEGLNDGSITVEYPEQVSETFTILMTLWFNPILFPVTKGEYLRKYDYLKYLLDHIGLPIFDDELRKKAEKAFDDILI</sequence>
<proteinExistence type="predicted"/>
<evidence type="ECO:0000313" key="5">
    <source>
        <dbReference type="Proteomes" id="UP001060164"/>
    </source>
</evidence>
<protein>
    <submittedName>
        <fullName evidence="4">TetR/AcrR family transcriptional regulator</fullName>
    </submittedName>
</protein>
<dbReference type="EMBL" id="CP102290">
    <property type="protein sequence ID" value="UWP59961.1"/>
    <property type="molecule type" value="Genomic_DNA"/>
</dbReference>
<dbReference type="InterPro" id="IPR001647">
    <property type="entry name" value="HTH_TetR"/>
</dbReference>
<dbReference type="PANTHER" id="PTHR43479">
    <property type="entry name" value="ACREF/ENVCD OPERON REPRESSOR-RELATED"/>
    <property type="match status" value="1"/>
</dbReference>
<dbReference type="InterPro" id="IPR050624">
    <property type="entry name" value="HTH-type_Tx_Regulator"/>
</dbReference>
<dbReference type="SUPFAM" id="SSF46689">
    <property type="entry name" value="Homeodomain-like"/>
    <property type="match status" value="1"/>
</dbReference>
<dbReference type="Pfam" id="PF00440">
    <property type="entry name" value="TetR_N"/>
    <property type="match status" value="1"/>
</dbReference>
<dbReference type="PROSITE" id="PS50977">
    <property type="entry name" value="HTH_TETR_2"/>
    <property type="match status" value="1"/>
</dbReference>
<evidence type="ECO:0000256" key="1">
    <source>
        <dbReference type="ARBA" id="ARBA00023125"/>
    </source>
</evidence>
<keyword evidence="5" id="KW-1185">Reference proteome</keyword>
<evidence type="ECO:0000259" key="3">
    <source>
        <dbReference type="PROSITE" id="PS50977"/>
    </source>
</evidence>
<organism evidence="4 5">
    <name type="scientific">Ruminococcus gauvreauii</name>
    <dbReference type="NCBI Taxonomy" id="438033"/>
    <lineage>
        <taxon>Bacteria</taxon>
        <taxon>Bacillati</taxon>
        <taxon>Bacillota</taxon>
        <taxon>Clostridia</taxon>
        <taxon>Eubacteriales</taxon>
        <taxon>Oscillospiraceae</taxon>
        <taxon>Ruminococcus</taxon>
    </lineage>
</organism>
<name>A0ABY5VJ02_9FIRM</name>
<feature type="DNA-binding region" description="H-T-H motif" evidence="2">
    <location>
        <begin position="32"/>
        <end position="51"/>
    </location>
</feature>
<reference evidence="4" key="1">
    <citation type="journal article" date="2022" name="Cell">
        <title>Design, construction, and in vivo augmentation of a complex gut microbiome.</title>
        <authorList>
            <person name="Cheng A.G."/>
            <person name="Ho P.Y."/>
            <person name="Aranda-Diaz A."/>
            <person name="Jain S."/>
            <person name="Yu F.B."/>
            <person name="Meng X."/>
            <person name="Wang M."/>
            <person name="Iakiviak M."/>
            <person name="Nagashima K."/>
            <person name="Zhao A."/>
            <person name="Murugkar P."/>
            <person name="Patil A."/>
            <person name="Atabakhsh K."/>
            <person name="Weakley A."/>
            <person name="Yan J."/>
            <person name="Brumbaugh A.R."/>
            <person name="Higginbottom S."/>
            <person name="Dimas A."/>
            <person name="Shiver A.L."/>
            <person name="Deutschbauer A."/>
            <person name="Neff N."/>
            <person name="Sonnenburg J.L."/>
            <person name="Huang K.C."/>
            <person name="Fischbach M.A."/>
        </authorList>
    </citation>
    <scope>NUCLEOTIDE SEQUENCE</scope>
    <source>
        <strain evidence="4">DSM 19829</strain>
    </source>
</reference>
<dbReference type="Proteomes" id="UP001060164">
    <property type="component" value="Chromosome"/>
</dbReference>
<accession>A0ABY5VJ02</accession>
<keyword evidence="1 2" id="KW-0238">DNA-binding</keyword>
<evidence type="ECO:0000313" key="4">
    <source>
        <dbReference type="EMBL" id="UWP59961.1"/>
    </source>
</evidence>
<gene>
    <name evidence="4" type="ORF">NQ502_02555</name>
</gene>
<dbReference type="PANTHER" id="PTHR43479:SF11">
    <property type="entry name" value="ACREF_ENVCD OPERON REPRESSOR-RELATED"/>
    <property type="match status" value="1"/>
</dbReference>